<dbReference type="RefSeq" id="WP_133641076.1">
    <property type="nucleotide sequence ID" value="NZ_SNZV01000006.1"/>
</dbReference>
<dbReference type="Proteomes" id="UP000294752">
    <property type="component" value="Unassembled WGS sequence"/>
</dbReference>
<dbReference type="AlphaFoldDB" id="A0A4R7CVG0"/>
<reference evidence="1 2" key="1">
    <citation type="submission" date="2019-03" db="EMBL/GenBank/DDBJ databases">
        <title>Genomic Encyclopedia of Type Strains, Phase III (KMG-III): the genomes of soil and plant-associated and newly described type strains.</title>
        <authorList>
            <person name="Whitman W."/>
        </authorList>
    </citation>
    <scope>NUCLEOTIDE SEQUENCE [LARGE SCALE GENOMIC DNA]</scope>
    <source>
        <strain evidence="1 2">CGMCC 1.12801</strain>
    </source>
</reference>
<sequence length="96" mass="11142">MDFEKFSQSIKSDQTVPAVLNVHLKALWFEGKGDWNRAHDLIDQLDDQTSAHVHAYLHRVEGDLWNAKYWYGRAGQPVYKGDLADEWQELVKMLLG</sequence>
<protein>
    <recommendedName>
        <fullName evidence="3">Tetratricopeptide repeat protein</fullName>
    </recommendedName>
</protein>
<evidence type="ECO:0000313" key="1">
    <source>
        <dbReference type="EMBL" id="TDS12463.1"/>
    </source>
</evidence>
<comment type="caution">
    <text evidence="1">The sequence shown here is derived from an EMBL/GenBank/DDBJ whole genome shotgun (WGS) entry which is preliminary data.</text>
</comment>
<gene>
    <name evidence="1" type="ORF">B0I21_106322</name>
</gene>
<proteinExistence type="predicted"/>
<evidence type="ECO:0008006" key="3">
    <source>
        <dbReference type="Google" id="ProtNLM"/>
    </source>
</evidence>
<keyword evidence="2" id="KW-1185">Reference proteome</keyword>
<organism evidence="1 2">
    <name type="scientific">Sphingobacterium paludis</name>
    <dbReference type="NCBI Taxonomy" id="1476465"/>
    <lineage>
        <taxon>Bacteria</taxon>
        <taxon>Pseudomonadati</taxon>
        <taxon>Bacteroidota</taxon>
        <taxon>Sphingobacteriia</taxon>
        <taxon>Sphingobacteriales</taxon>
        <taxon>Sphingobacteriaceae</taxon>
        <taxon>Sphingobacterium</taxon>
    </lineage>
</organism>
<accession>A0A4R7CVG0</accession>
<name>A0A4R7CVG0_9SPHI</name>
<evidence type="ECO:0000313" key="2">
    <source>
        <dbReference type="Proteomes" id="UP000294752"/>
    </source>
</evidence>
<dbReference type="EMBL" id="SNZV01000006">
    <property type="protein sequence ID" value="TDS12463.1"/>
    <property type="molecule type" value="Genomic_DNA"/>
</dbReference>
<dbReference type="OrthoDB" id="370799at2"/>